<evidence type="ECO:0000259" key="1">
    <source>
        <dbReference type="Pfam" id="PF02954"/>
    </source>
</evidence>
<protein>
    <recommendedName>
        <fullName evidence="1">DNA binding HTH domain-containing protein</fullName>
    </recommendedName>
</protein>
<dbReference type="InterPro" id="IPR009057">
    <property type="entry name" value="Homeodomain-like_sf"/>
</dbReference>
<dbReference type="SUPFAM" id="SSF46689">
    <property type="entry name" value="Homeodomain-like"/>
    <property type="match status" value="1"/>
</dbReference>
<feature type="domain" description="DNA binding HTH" evidence="1">
    <location>
        <begin position="47"/>
        <end position="86"/>
    </location>
</feature>
<dbReference type="EMBL" id="CAADRM010000009">
    <property type="protein sequence ID" value="VFU11414.1"/>
    <property type="molecule type" value="Genomic_DNA"/>
</dbReference>
<sequence>MERAVLTGRGPELLPGDLGLPARAGTAFAGLRLPPVPACGVNFPALMREFERHYIEQALTLSCGNESKAARLLNMNHHTFRYRRRKCSEEYACFCLVPSAAPH</sequence>
<proteinExistence type="predicted"/>
<dbReference type="Gene3D" id="1.10.10.60">
    <property type="entry name" value="Homeodomain-like"/>
    <property type="match status" value="1"/>
</dbReference>
<name>A0A485LUQ3_9ZZZZ</name>
<dbReference type="PRINTS" id="PR01590">
    <property type="entry name" value="HTHFIS"/>
</dbReference>
<reference evidence="2" key="1">
    <citation type="submission" date="2019-03" db="EMBL/GenBank/DDBJ databases">
        <authorList>
            <person name="Hao L."/>
        </authorList>
    </citation>
    <scope>NUCLEOTIDE SEQUENCE</scope>
</reference>
<organism evidence="2">
    <name type="scientific">anaerobic digester metagenome</name>
    <dbReference type="NCBI Taxonomy" id="1263854"/>
    <lineage>
        <taxon>unclassified sequences</taxon>
        <taxon>metagenomes</taxon>
        <taxon>ecological metagenomes</taxon>
    </lineage>
</organism>
<dbReference type="Pfam" id="PF02954">
    <property type="entry name" value="HTH_8"/>
    <property type="match status" value="1"/>
</dbReference>
<accession>A0A485LUQ3</accession>
<evidence type="ECO:0000313" key="2">
    <source>
        <dbReference type="EMBL" id="VFU11414.1"/>
    </source>
</evidence>
<dbReference type="GO" id="GO:0043565">
    <property type="term" value="F:sequence-specific DNA binding"/>
    <property type="evidence" value="ECO:0007669"/>
    <property type="project" value="InterPro"/>
</dbReference>
<dbReference type="AlphaFoldDB" id="A0A485LUQ3"/>
<gene>
    <name evidence="2" type="ORF">SCFA_1060001</name>
</gene>
<dbReference type="InterPro" id="IPR002197">
    <property type="entry name" value="HTH_Fis"/>
</dbReference>